<dbReference type="OrthoDB" id="428658at2759"/>
<evidence type="ECO:0000313" key="4">
    <source>
        <dbReference type="Proteomes" id="UP000009170"/>
    </source>
</evidence>
<dbReference type="InParanoid" id="A0A090N412"/>
<dbReference type="Gene3D" id="3.30.2350.10">
    <property type="entry name" value="Pseudouridine synthase"/>
    <property type="match status" value="1"/>
</dbReference>
<sequence>MKHPKLPTFTFRASSVEHGETAASLLVKRGADARAVEEMLLRHPEVNAYDCATEIAPRMSYLEFLERGGELGSETAAALALRQPGILERKYETVYECFDKAYIAVNKPFAVRLDTPRGWTESDADGNVTEKKRFEPRWEGDASCEDWLNATYPNMHHRFCHQLDTATSGVILTAHTKSAAAAAAKLFRDRKAKKTYLAVVYGWPERDEWTTTAKLGKDPNCPKGFRERVDEEGGKASETRFKVLRRGYCTLDGAHRGIKVTLLQCKPVTGRRHQIRVHLQHSGFPILGDIAYYSGVSDSFRMFLHALELVMPFPDETLTFKTDPPLAFELVVSADPPIEQRQIN</sequence>
<dbReference type="GO" id="GO:0003723">
    <property type="term" value="F:RNA binding"/>
    <property type="evidence" value="ECO:0007669"/>
    <property type="project" value="InterPro"/>
</dbReference>
<comment type="similarity">
    <text evidence="1">Belongs to the pseudouridine synthase RluA family.</text>
</comment>
<dbReference type="RefSeq" id="XP_003081218.2">
    <property type="nucleotide sequence ID" value="XM_003081170.2"/>
</dbReference>
<evidence type="ECO:0000259" key="2">
    <source>
        <dbReference type="Pfam" id="PF00849"/>
    </source>
</evidence>
<gene>
    <name evidence="3" type="ORF">OT_ostta09g02275</name>
</gene>
<protein>
    <submittedName>
        <fullName evidence="3">Pseudouridine synthase, RsuA/RluB/C/D/E/F</fullName>
    </submittedName>
</protein>
<proteinExistence type="inferred from homology"/>
<dbReference type="AlphaFoldDB" id="A0A090N412"/>
<dbReference type="CDD" id="cd02869">
    <property type="entry name" value="PseudoU_synth_RluA_like"/>
    <property type="match status" value="1"/>
</dbReference>
<organism evidence="3 4">
    <name type="scientific">Ostreococcus tauri</name>
    <name type="common">Marine green alga</name>
    <dbReference type="NCBI Taxonomy" id="70448"/>
    <lineage>
        <taxon>Eukaryota</taxon>
        <taxon>Viridiplantae</taxon>
        <taxon>Chlorophyta</taxon>
        <taxon>Mamiellophyceae</taxon>
        <taxon>Mamiellales</taxon>
        <taxon>Bathycoccaceae</taxon>
        <taxon>Ostreococcus</taxon>
    </lineage>
</organism>
<dbReference type="PANTHER" id="PTHR21600:SF87">
    <property type="entry name" value="RNA PSEUDOURIDYLATE SYNTHASE DOMAIN-CONTAINING PROTEIN 1"/>
    <property type="match status" value="1"/>
</dbReference>
<reference evidence="3 4" key="2">
    <citation type="journal article" date="2014" name="BMC Genomics">
        <title>An improved genome of the model marine alga Ostreococcus tauri unfolds by assessing Illumina de novo assemblies.</title>
        <authorList>
            <person name="Blanc-Mathieu R."/>
            <person name="Verhelst B."/>
            <person name="Derelle E."/>
            <person name="Rombauts S."/>
            <person name="Bouget F.Y."/>
            <person name="Carre I."/>
            <person name="Chateau A."/>
            <person name="Eyre-Walker A."/>
            <person name="Grimsley N."/>
            <person name="Moreau H."/>
            <person name="Piegu B."/>
            <person name="Rivals E."/>
            <person name="Schackwitz W."/>
            <person name="Van de Peer Y."/>
            <person name="Piganeau G."/>
        </authorList>
    </citation>
    <scope>NUCLEOTIDE SEQUENCE [LARGE SCALE GENOMIC DNA]</scope>
    <source>
        <strain evidence="4">OTTH 0595 / CCAP 157/2 / RCC745</strain>
    </source>
</reference>
<dbReference type="GO" id="GO:0009982">
    <property type="term" value="F:pseudouridine synthase activity"/>
    <property type="evidence" value="ECO:0007669"/>
    <property type="project" value="InterPro"/>
</dbReference>
<dbReference type="Proteomes" id="UP000009170">
    <property type="component" value="Unassembled WGS sequence"/>
</dbReference>
<dbReference type="GeneID" id="9831643"/>
<dbReference type="GO" id="GO:0000455">
    <property type="term" value="P:enzyme-directed rRNA pseudouridine synthesis"/>
    <property type="evidence" value="ECO:0007669"/>
    <property type="project" value="TreeGrafter"/>
</dbReference>
<reference evidence="4" key="1">
    <citation type="journal article" date="2006" name="Proc. Natl. Acad. Sci. U.S.A.">
        <title>Genome analysis of the smallest free-living eukaryote Ostreococcus tauri unveils many unique features.</title>
        <authorList>
            <person name="Derelle E."/>
            <person name="Ferraz C."/>
            <person name="Rombauts S."/>
            <person name="Rouze P."/>
            <person name="Worden A.Z."/>
            <person name="Robbens S."/>
            <person name="Partensky F."/>
            <person name="Degroeve S."/>
            <person name="Echeynie S."/>
            <person name="Cooke R."/>
            <person name="Saeys Y."/>
            <person name="Wuyts J."/>
            <person name="Jabbari K."/>
            <person name="Bowler C."/>
            <person name="Panaud O."/>
            <person name="Piegu B."/>
            <person name="Ball S.G."/>
            <person name="Ral J.-P."/>
            <person name="Bouget F.-Y."/>
            <person name="Piganeau G."/>
            <person name="De Baets B."/>
            <person name="Picard A."/>
            <person name="Delseny M."/>
            <person name="Demaille J."/>
            <person name="Van de Peer Y."/>
            <person name="Moreau H."/>
        </authorList>
    </citation>
    <scope>NUCLEOTIDE SEQUENCE [LARGE SCALE GENOMIC DNA]</scope>
    <source>
        <strain evidence="4">OTTH 0595 / CCAP 157/2 / RCC745</strain>
    </source>
</reference>
<dbReference type="InterPro" id="IPR020103">
    <property type="entry name" value="PsdUridine_synth_cat_dom_sf"/>
</dbReference>
<comment type="caution">
    <text evidence="3">The sequence shown here is derived from an EMBL/GenBank/DDBJ whole genome shotgun (WGS) entry which is preliminary data.</text>
</comment>
<dbReference type="PANTHER" id="PTHR21600">
    <property type="entry name" value="MITOCHONDRIAL RNA PSEUDOURIDINE SYNTHASE"/>
    <property type="match status" value="1"/>
</dbReference>
<dbReference type="InterPro" id="IPR006145">
    <property type="entry name" value="PsdUridine_synth_RsuA/RluA"/>
</dbReference>
<dbReference type="Pfam" id="PF00849">
    <property type="entry name" value="PseudoU_synth_2"/>
    <property type="match status" value="1"/>
</dbReference>
<dbReference type="EMBL" id="CAID01000009">
    <property type="protein sequence ID" value="CEF99063.1"/>
    <property type="molecule type" value="Genomic_DNA"/>
</dbReference>
<dbReference type="KEGG" id="ota:OT_ostta09g02275"/>
<accession>A0A090N412</accession>
<dbReference type="SUPFAM" id="SSF55120">
    <property type="entry name" value="Pseudouridine synthase"/>
    <property type="match status" value="1"/>
</dbReference>
<name>A0A090N412_OSTTA</name>
<keyword evidence="4" id="KW-1185">Reference proteome</keyword>
<evidence type="ECO:0000256" key="1">
    <source>
        <dbReference type="ARBA" id="ARBA00010876"/>
    </source>
</evidence>
<dbReference type="InterPro" id="IPR050188">
    <property type="entry name" value="RluA_PseudoU_synthase"/>
</dbReference>
<evidence type="ECO:0000313" key="3">
    <source>
        <dbReference type="EMBL" id="CEF99063.1"/>
    </source>
</evidence>
<feature type="domain" description="Pseudouridine synthase RsuA/RluA-like" evidence="2">
    <location>
        <begin position="155"/>
        <end position="281"/>
    </location>
</feature>